<evidence type="ECO:0000313" key="7">
    <source>
        <dbReference type="EMBL" id="GAI41392.1"/>
    </source>
</evidence>
<dbReference type="Gene3D" id="3.30.70.2740">
    <property type="match status" value="1"/>
</dbReference>
<evidence type="ECO:0000259" key="6">
    <source>
        <dbReference type="Pfam" id="PF02913"/>
    </source>
</evidence>
<organism evidence="7">
    <name type="scientific">marine sediment metagenome</name>
    <dbReference type="NCBI Taxonomy" id="412755"/>
    <lineage>
        <taxon>unclassified sequences</taxon>
        <taxon>metagenomes</taxon>
        <taxon>ecological metagenomes</taxon>
    </lineage>
</organism>
<dbReference type="Pfam" id="PF02913">
    <property type="entry name" value="FAD-oxidase_C"/>
    <property type="match status" value="1"/>
</dbReference>
<evidence type="ECO:0000256" key="1">
    <source>
        <dbReference type="ARBA" id="ARBA00001974"/>
    </source>
</evidence>
<evidence type="ECO:0000256" key="2">
    <source>
        <dbReference type="ARBA" id="ARBA00008000"/>
    </source>
</evidence>
<comment type="caution">
    <text evidence="7">The sequence shown here is derived from an EMBL/GenBank/DDBJ whole genome shotgun (WGS) entry which is preliminary data.</text>
</comment>
<dbReference type="InterPro" id="IPR016171">
    <property type="entry name" value="Vanillyl_alc_oxidase_C-sub2"/>
</dbReference>
<sequence>TVAVFASGIIPAACELLDRSAIKAVSQYKPEIALPDVEAILILNLEGSAVTVEEEVAGVVGCCQKVGAIDVKTATTKEEADALWAGRRAAGSAVYRLDPKKAAPNIGGDCAVPLKRLPELLREVRRITEESGITAAMYGHVGDGNLHTRIAVNILDEEELARAERVGDKIYEAALKLDGTTAPEHGIGASKIRWLKQGNKSSYPLMLAIKRLIDPHNIMNPGKIIEIS</sequence>
<dbReference type="InterPro" id="IPR004113">
    <property type="entry name" value="FAD-bd_oxidored_4_C"/>
</dbReference>
<comment type="cofactor">
    <cofactor evidence="1">
        <name>FAD</name>
        <dbReference type="ChEBI" id="CHEBI:57692"/>
    </cofactor>
</comment>
<dbReference type="GO" id="GO:0016491">
    <property type="term" value="F:oxidoreductase activity"/>
    <property type="evidence" value="ECO:0007669"/>
    <property type="project" value="UniProtKB-KW"/>
</dbReference>
<dbReference type="GO" id="GO:0050660">
    <property type="term" value="F:flavin adenine dinucleotide binding"/>
    <property type="evidence" value="ECO:0007669"/>
    <property type="project" value="InterPro"/>
</dbReference>
<dbReference type="InterPro" id="IPR051914">
    <property type="entry name" value="FAD-linked_OxidoTrans_Type4"/>
</dbReference>
<feature type="domain" description="FAD-binding oxidoreductase/transferase type 4 C-terminal" evidence="6">
    <location>
        <begin position="3"/>
        <end position="224"/>
    </location>
</feature>
<keyword evidence="4" id="KW-0274">FAD</keyword>
<dbReference type="Gene3D" id="1.10.45.10">
    <property type="entry name" value="Vanillyl-alcohol Oxidase, Chain A, domain 4"/>
    <property type="match status" value="1"/>
</dbReference>
<protein>
    <recommendedName>
        <fullName evidence="6">FAD-binding oxidoreductase/transferase type 4 C-terminal domain-containing protein</fullName>
    </recommendedName>
</protein>
<dbReference type="EMBL" id="BARV01029122">
    <property type="protein sequence ID" value="GAI41392.1"/>
    <property type="molecule type" value="Genomic_DNA"/>
</dbReference>
<evidence type="ECO:0000256" key="4">
    <source>
        <dbReference type="ARBA" id="ARBA00022827"/>
    </source>
</evidence>
<dbReference type="SUPFAM" id="SSF55103">
    <property type="entry name" value="FAD-linked oxidases, C-terminal domain"/>
    <property type="match status" value="1"/>
</dbReference>
<dbReference type="PANTHER" id="PTHR42934:SF2">
    <property type="entry name" value="GLYCOLATE OXIDASE SUBUNIT GLCD"/>
    <property type="match status" value="1"/>
</dbReference>
<accession>X1NBI0</accession>
<name>X1NBI0_9ZZZZ</name>
<evidence type="ECO:0000256" key="3">
    <source>
        <dbReference type="ARBA" id="ARBA00022630"/>
    </source>
</evidence>
<comment type="similarity">
    <text evidence="2">Belongs to the FAD-binding oxidoreductase/transferase type 4 family.</text>
</comment>
<proteinExistence type="inferred from homology"/>
<gene>
    <name evidence="7" type="ORF">S06H3_46498</name>
</gene>
<feature type="non-terminal residue" evidence="7">
    <location>
        <position position="1"/>
    </location>
</feature>
<keyword evidence="5" id="KW-0560">Oxidoreductase</keyword>
<dbReference type="FunFam" id="1.10.45.10:FF:000001">
    <property type="entry name" value="D-lactate dehydrogenase mitochondrial"/>
    <property type="match status" value="1"/>
</dbReference>
<dbReference type="AlphaFoldDB" id="X1NBI0"/>
<dbReference type="InterPro" id="IPR016164">
    <property type="entry name" value="FAD-linked_Oxase-like_C"/>
</dbReference>
<evidence type="ECO:0000256" key="5">
    <source>
        <dbReference type="ARBA" id="ARBA00023002"/>
    </source>
</evidence>
<dbReference type="PANTHER" id="PTHR42934">
    <property type="entry name" value="GLYCOLATE OXIDASE SUBUNIT GLCD"/>
    <property type="match status" value="1"/>
</dbReference>
<keyword evidence="3" id="KW-0285">Flavoprotein</keyword>
<dbReference type="FunFam" id="3.30.70.2740:FF:000001">
    <property type="entry name" value="D-lactate dehydrogenase mitochondrial"/>
    <property type="match status" value="1"/>
</dbReference>
<reference evidence="7" key="1">
    <citation type="journal article" date="2014" name="Front. Microbiol.">
        <title>High frequency of phylogenetically diverse reductive dehalogenase-homologous genes in deep subseafloor sedimentary metagenomes.</title>
        <authorList>
            <person name="Kawai M."/>
            <person name="Futagami T."/>
            <person name="Toyoda A."/>
            <person name="Takaki Y."/>
            <person name="Nishi S."/>
            <person name="Hori S."/>
            <person name="Arai W."/>
            <person name="Tsubouchi T."/>
            <person name="Morono Y."/>
            <person name="Uchiyama I."/>
            <person name="Ito T."/>
            <person name="Fujiyama A."/>
            <person name="Inagaki F."/>
            <person name="Takami H."/>
        </authorList>
    </citation>
    <scope>NUCLEOTIDE SEQUENCE</scope>
    <source>
        <strain evidence="7">Expedition CK06-06</strain>
    </source>
</reference>